<dbReference type="PANTHER" id="PTHR45646">
    <property type="entry name" value="SERINE/THREONINE-PROTEIN KINASE DOA-RELATED"/>
    <property type="match status" value="1"/>
</dbReference>
<dbReference type="Gene3D" id="1.10.510.10">
    <property type="entry name" value="Transferase(Phosphotransferase) domain 1"/>
    <property type="match status" value="1"/>
</dbReference>
<keyword evidence="5" id="KW-0067">ATP-binding</keyword>
<dbReference type="SUPFAM" id="SSF56112">
    <property type="entry name" value="Protein kinase-like (PK-like)"/>
    <property type="match status" value="1"/>
</dbReference>
<comment type="caution">
    <text evidence="7">The sequence shown here is derived from an EMBL/GenBank/DDBJ whole genome shotgun (WGS) entry which is preliminary data.</text>
</comment>
<dbReference type="Proteomes" id="UP000179807">
    <property type="component" value="Unassembled WGS sequence"/>
</dbReference>
<dbReference type="GeneID" id="94846843"/>
<dbReference type="InterPro" id="IPR011009">
    <property type="entry name" value="Kinase-like_dom_sf"/>
</dbReference>
<feature type="domain" description="Protein kinase" evidence="6">
    <location>
        <begin position="75"/>
        <end position="394"/>
    </location>
</feature>
<dbReference type="SMART" id="SM00220">
    <property type="entry name" value="S_TKc"/>
    <property type="match status" value="1"/>
</dbReference>
<dbReference type="GO" id="GO:0005634">
    <property type="term" value="C:nucleus"/>
    <property type="evidence" value="ECO:0007669"/>
    <property type="project" value="TreeGrafter"/>
</dbReference>
<evidence type="ECO:0000256" key="1">
    <source>
        <dbReference type="ARBA" id="ARBA00022527"/>
    </source>
</evidence>
<dbReference type="InterPro" id="IPR008271">
    <property type="entry name" value="Ser/Thr_kinase_AS"/>
</dbReference>
<dbReference type="PROSITE" id="PS50011">
    <property type="entry name" value="PROTEIN_KINASE_DOM"/>
    <property type="match status" value="1"/>
</dbReference>
<dbReference type="Pfam" id="PF00069">
    <property type="entry name" value="Pkinase"/>
    <property type="match status" value="1"/>
</dbReference>
<dbReference type="AlphaFoldDB" id="A0A1J4JAP8"/>
<accession>A0A1J4JAP8</accession>
<evidence type="ECO:0000313" key="8">
    <source>
        <dbReference type="Proteomes" id="UP000179807"/>
    </source>
</evidence>
<dbReference type="EMBL" id="MLAK01001256">
    <property type="protein sequence ID" value="OHS95303.1"/>
    <property type="molecule type" value="Genomic_DNA"/>
</dbReference>
<evidence type="ECO:0000256" key="5">
    <source>
        <dbReference type="ARBA" id="ARBA00022840"/>
    </source>
</evidence>
<dbReference type="InterPro" id="IPR000719">
    <property type="entry name" value="Prot_kinase_dom"/>
</dbReference>
<keyword evidence="1" id="KW-0723">Serine/threonine-protein kinase</keyword>
<keyword evidence="8" id="KW-1185">Reference proteome</keyword>
<evidence type="ECO:0000259" key="6">
    <source>
        <dbReference type="PROSITE" id="PS50011"/>
    </source>
</evidence>
<dbReference type="GO" id="GO:0005524">
    <property type="term" value="F:ATP binding"/>
    <property type="evidence" value="ECO:0007669"/>
    <property type="project" value="UniProtKB-KW"/>
</dbReference>
<dbReference type="GO" id="GO:0004674">
    <property type="term" value="F:protein serine/threonine kinase activity"/>
    <property type="evidence" value="ECO:0007669"/>
    <property type="project" value="UniProtKB-KW"/>
</dbReference>
<dbReference type="Gene3D" id="3.30.200.20">
    <property type="entry name" value="Phosphorylase Kinase, domain 1"/>
    <property type="match status" value="1"/>
</dbReference>
<evidence type="ECO:0000256" key="3">
    <source>
        <dbReference type="ARBA" id="ARBA00022741"/>
    </source>
</evidence>
<keyword evidence="2" id="KW-0808">Transferase</keyword>
<keyword evidence="3" id="KW-0547">Nucleotide-binding</keyword>
<organism evidence="7 8">
    <name type="scientific">Tritrichomonas foetus</name>
    <dbReference type="NCBI Taxonomy" id="1144522"/>
    <lineage>
        <taxon>Eukaryota</taxon>
        <taxon>Metamonada</taxon>
        <taxon>Parabasalia</taxon>
        <taxon>Tritrichomonadida</taxon>
        <taxon>Tritrichomonadidae</taxon>
        <taxon>Tritrichomonas</taxon>
    </lineage>
</organism>
<dbReference type="PROSITE" id="PS00108">
    <property type="entry name" value="PROTEIN_KINASE_ST"/>
    <property type="match status" value="1"/>
</dbReference>
<evidence type="ECO:0000256" key="2">
    <source>
        <dbReference type="ARBA" id="ARBA00022679"/>
    </source>
</evidence>
<reference evidence="7" key="1">
    <citation type="submission" date="2016-10" db="EMBL/GenBank/DDBJ databases">
        <authorList>
            <person name="Benchimol M."/>
            <person name="Almeida L.G."/>
            <person name="Vasconcelos A.T."/>
            <person name="Perreira-Neves A."/>
            <person name="Rosa I.A."/>
            <person name="Tasca T."/>
            <person name="Bogo M.R."/>
            <person name="de Souza W."/>
        </authorList>
    </citation>
    <scope>NUCLEOTIDE SEQUENCE [LARGE SCALE GENOMIC DNA]</scope>
    <source>
        <strain evidence="7">K</strain>
    </source>
</reference>
<name>A0A1J4JAP8_9EUKA</name>
<protein>
    <submittedName>
        <fullName evidence="7">Dual specificity protein kinase CLK1</fullName>
    </submittedName>
</protein>
<sequence length="398" mass="45918">MNPLDDFSSLHQSSAFCKVQVNITIMKKLNEQRYFHSIFASIKKIIRKRSQVSKSMNDQDFRMVVSPGDVIGKKYRVIEEISNGAFSNVYLCKNTKSQKTVIIKGYKSIVEFSECAYREIAVMRILNKLDPQNENFVQYYGKFVHKGHVCMIIQQYGMSLLDAFKIINYRPFSSTPLRHIIYKISSSLKILHKNGLIHTDIKLENVLLPINFDATILDANHISDPSSDDFSTKSDASESPIDARLIDFGSMASSRKWHTNLATTRRYRAPEILMGLRWGTECDIWSLGCLLIEMATGEISFDAKDDVEHIFLIQHMIGPYPKWMSQQCPIQKLRKYFVGELMRAGDDWKSALDMPPLTNYLKFDPELEDLALKMLKPNPFERLTIDEVLNHQFFDCCH</sequence>
<evidence type="ECO:0000313" key="7">
    <source>
        <dbReference type="EMBL" id="OHS95303.1"/>
    </source>
</evidence>
<keyword evidence="4 7" id="KW-0418">Kinase</keyword>
<evidence type="ECO:0000256" key="4">
    <source>
        <dbReference type="ARBA" id="ARBA00022777"/>
    </source>
</evidence>
<dbReference type="InterPro" id="IPR051175">
    <property type="entry name" value="CLK_kinases"/>
</dbReference>
<proteinExistence type="predicted"/>
<dbReference type="RefSeq" id="XP_068348440.1">
    <property type="nucleotide sequence ID" value="XM_068512139.1"/>
</dbReference>
<dbReference type="VEuPathDB" id="TrichDB:TRFO_38590"/>
<dbReference type="OrthoDB" id="283111at2759"/>
<dbReference type="PANTHER" id="PTHR45646:SF11">
    <property type="entry name" value="SERINE_THREONINE-PROTEIN KINASE DOA"/>
    <property type="match status" value="1"/>
</dbReference>
<gene>
    <name evidence="7" type="primary">CLK1</name>
    <name evidence="7" type="ORF">TRFO_38590</name>
</gene>